<feature type="transmembrane region" description="Helical" evidence="6">
    <location>
        <begin position="25"/>
        <end position="48"/>
    </location>
</feature>
<evidence type="ECO:0000259" key="8">
    <source>
        <dbReference type="PROSITE" id="PS50262"/>
    </source>
</evidence>
<dbReference type="InterPro" id="IPR017452">
    <property type="entry name" value="GPCR_Rhodpsn_7TM"/>
</dbReference>
<dbReference type="InterPro" id="IPR023041">
    <property type="entry name" value="Glucose_rcpt_Git3-like_N"/>
</dbReference>
<dbReference type="Proteomes" id="UP001230504">
    <property type="component" value="Unassembled WGS sequence"/>
</dbReference>
<dbReference type="SUPFAM" id="SSF81321">
    <property type="entry name" value="Family A G protein-coupled receptor-like"/>
    <property type="match status" value="1"/>
</dbReference>
<feature type="domain" description="G-protein coupled receptors family 2 profile 2" evidence="7">
    <location>
        <begin position="23"/>
        <end position="205"/>
    </location>
</feature>
<reference evidence="9" key="1">
    <citation type="submission" date="2021-06" db="EMBL/GenBank/DDBJ databases">
        <title>Comparative genomics, transcriptomics and evolutionary studies reveal genomic signatures of adaptation to plant cell wall in hemibiotrophic fungi.</title>
        <authorList>
            <consortium name="DOE Joint Genome Institute"/>
            <person name="Baroncelli R."/>
            <person name="Diaz J.F."/>
            <person name="Benocci T."/>
            <person name="Peng M."/>
            <person name="Battaglia E."/>
            <person name="Haridas S."/>
            <person name="Andreopoulos W."/>
            <person name="Labutti K."/>
            <person name="Pangilinan J."/>
            <person name="Floch G.L."/>
            <person name="Makela M.R."/>
            <person name="Henrissat B."/>
            <person name="Grigoriev I.V."/>
            <person name="Crouch J.A."/>
            <person name="De Vries R.P."/>
            <person name="Sukno S.A."/>
            <person name="Thon M.R."/>
        </authorList>
    </citation>
    <scope>NUCLEOTIDE SEQUENCE</scope>
    <source>
        <strain evidence="9">CBS 125086</strain>
    </source>
</reference>
<evidence type="ECO:0000256" key="6">
    <source>
        <dbReference type="SAM" id="Phobius"/>
    </source>
</evidence>
<feature type="transmembrane region" description="Helical" evidence="6">
    <location>
        <begin position="182"/>
        <end position="204"/>
    </location>
</feature>
<dbReference type="Gene3D" id="1.20.1070.10">
    <property type="entry name" value="Rhodopsin 7-helix transmembrane proteins"/>
    <property type="match status" value="1"/>
</dbReference>
<evidence type="ECO:0000256" key="3">
    <source>
        <dbReference type="ARBA" id="ARBA00022989"/>
    </source>
</evidence>
<evidence type="ECO:0000256" key="4">
    <source>
        <dbReference type="ARBA" id="ARBA00023136"/>
    </source>
</evidence>
<name>A0AAD8Q8R5_9PEZI</name>
<evidence type="ECO:0000259" key="7">
    <source>
        <dbReference type="PROSITE" id="PS50261"/>
    </source>
</evidence>
<feature type="compositionally biased region" description="Basic and acidic residues" evidence="5">
    <location>
        <begin position="377"/>
        <end position="389"/>
    </location>
</feature>
<feature type="transmembrane region" description="Helical" evidence="6">
    <location>
        <begin position="139"/>
        <end position="162"/>
    </location>
</feature>
<dbReference type="RefSeq" id="XP_060418727.1">
    <property type="nucleotide sequence ID" value="XM_060552439.1"/>
</dbReference>
<feature type="transmembrane region" description="Helical" evidence="6">
    <location>
        <begin position="109"/>
        <end position="127"/>
    </location>
</feature>
<dbReference type="GeneID" id="85436679"/>
<gene>
    <name evidence="9" type="ORF">LY79DRAFT_324723</name>
</gene>
<dbReference type="Pfam" id="PF11710">
    <property type="entry name" value="Git3"/>
    <property type="match status" value="1"/>
</dbReference>
<protein>
    <submittedName>
        <fullName evidence="9">G protein-coupled glucose receptor regulating Gpa2-domain-containing protein</fullName>
    </submittedName>
</protein>
<keyword evidence="10" id="KW-1185">Reference proteome</keyword>
<dbReference type="AlphaFoldDB" id="A0AAD8Q8R5"/>
<dbReference type="EMBL" id="JAHLJV010000006">
    <property type="protein sequence ID" value="KAK1597982.1"/>
    <property type="molecule type" value="Genomic_DNA"/>
</dbReference>
<sequence>MIRPQVQDEVLAAPATPSEVRLQSIVILSVAVISLVGAAWIVASYAIFPHLRSFRHRLITGLAISDAHMALNFLCSTAMNVQGNFIGAPRNVSFCSFNGFMTQVFVIQTDYWVLTIAVCTYFILAGHKTQSTWVQDHELVIWALPWIFSVLWAFVGLGAVGYGDIGAWCWFTSDTVRLLVNFIPRWVIIVIMFVMYAHLSFVLYKAHIRLGSIQEPSPGHPESALTTEEGSRMTSIHEGAESRSAVSVRRLKRVARLMLLYPLAYAIIWSLPTAIRVYQATEDKPAAFALQTIDKAAVVIQGLVDALIYGVNETTLVSWRTRWLRQGYPVLQRTNSHGEHGSATDVNRGMFCQPHNRRGLEATMSTLTGPSELEMDDTSRPNELRDLRP</sequence>
<feature type="domain" description="G-protein coupled receptors family 1 profile" evidence="8">
    <location>
        <begin position="37"/>
        <end position="309"/>
    </location>
</feature>
<dbReference type="Pfam" id="PF11970">
    <property type="entry name" value="GPR_Gpa2_C"/>
    <property type="match status" value="1"/>
</dbReference>
<dbReference type="InterPro" id="IPR017981">
    <property type="entry name" value="GPCR_2-like_7TM"/>
</dbReference>
<comment type="caution">
    <text evidence="9">The sequence shown here is derived from an EMBL/GenBank/DDBJ whole genome shotgun (WGS) entry which is preliminary data.</text>
</comment>
<dbReference type="InterPro" id="IPR022343">
    <property type="entry name" value="GCR1-cAMP_receptor"/>
</dbReference>
<dbReference type="PROSITE" id="PS50262">
    <property type="entry name" value="G_PROTEIN_RECEP_F1_2"/>
    <property type="match status" value="1"/>
</dbReference>
<feature type="transmembrane region" description="Helical" evidence="6">
    <location>
        <begin position="259"/>
        <end position="278"/>
    </location>
</feature>
<keyword evidence="3 6" id="KW-1133">Transmembrane helix</keyword>
<dbReference type="PRINTS" id="PR02001">
    <property type="entry name" value="GCR1CAMPR"/>
</dbReference>
<comment type="subcellular location">
    <subcellularLocation>
        <location evidence="1">Membrane</location>
        <topology evidence="1">Multi-pass membrane protein</topology>
    </subcellularLocation>
</comment>
<dbReference type="GO" id="GO:0004930">
    <property type="term" value="F:G protein-coupled receptor activity"/>
    <property type="evidence" value="ECO:0007669"/>
    <property type="project" value="TreeGrafter"/>
</dbReference>
<keyword evidence="2 6" id="KW-0812">Transmembrane</keyword>
<evidence type="ECO:0000256" key="1">
    <source>
        <dbReference type="ARBA" id="ARBA00004141"/>
    </source>
</evidence>
<evidence type="ECO:0000313" key="9">
    <source>
        <dbReference type="EMBL" id="KAK1597982.1"/>
    </source>
</evidence>
<dbReference type="PROSITE" id="PS50261">
    <property type="entry name" value="G_PROTEIN_RECEP_F2_4"/>
    <property type="match status" value="1"/>
</dbReference>
<dbReference type="GO" id="GO:0007189">
    <property type="term" value="P:adenylate cyclase-activating G protein-coupled receptor signaling pathway"/>
    <property type="evidence" value="ECO:0007669"/>
    <property type="project" value="TreeGrafter"/>
</dbReference>
<accession>A0AAD8Q8R5</accession>
<dbReference type="PANTHER" id="PTHR23112">
    <property type="entry name" value="G PROTEIN-COUPLED RECEPTOR 157-RELATED"/>
    <property type="match status" value="1"/>
</dbReference>
<feature type="region of interest" description="Disordered" evidence="5">
    <location>
        <begin position="362"/>
        <end position="389"/>
    </location>
</feature>
<evidence type="ECO:0000313" key="10">
    <source>
        <dbReference type="Proteomes" id="UP001230504"/>
    </source>
</evidence>
<dbReference type="InterPro" id="IPR022596">
    <property type="entry name" value="GPR1/2/3_C"/>
</dbReference>
<organism evidence="9 10">
    <name type="scientific">Colletotrichum navitas</name>
    <dbReference type="NCBI Taxonomy" id="681940"/>
    <lineage>
        <taxon>Eukaryota</taxon>
        <taxon>Fungi</taxon>
        <taxon>Dikarya</taxon>
        <taxon>Ascomycota</taxon>
        <taxon>Pezizomycotina</taxon>
        <taxon>Sordariomycetes</taxon>
        <taxon>Hypocreomycetidae</taxon>
        <taxon>Glomerellales</taxon>
        <taxon>Glomerellaceae</taxon>
        <taxon>Colletotrichum</taxon>
        <taxon>Colletotrichum graminicola species complex</taxon>
    </lineage>
</organism>
<keyword evidence="9" id="KW-0675">Receptor</keyword>
<proteinExistence type="predicted"/>
<dbReference type="PANTHER" id="PTHR23112:SF0">
    <property type="entry name" value="TRANSMEMBRANE PROTEIN 116"/>
    <property type="match status" value="1"/>
</dbReference>
<evidence type="ECO:0000256" key="5">
    <source>
        <dbReference type="SAM" id="MobiDB-lite"/>
    </source>
</evidence>
<keyword evidence="4 6" id="KW-0472">Membrane</keyword>
<dbReference type="GO" id="GO:0007166">
    <property type="term" value="P:cell surface receptor signaling pathway"/>
    <property type="evidence" value="ECO:0007669"/>
    <property type="project" value="InterPro"/>
</dbReference>
<evidence type="ECO:0000256" key="2">
    <source>
        <dbReference type="ARBA" id="ARBA00022692"/>
    </source>
</evidence>
<dbReference type="GO" id="GO:0005886">
    <property type="term" value="C:plasma membrane"/>
    <property type="evidence" value="ECO:0007669"/>
    <property type="project" value="TreeGrafter"/>
</dbReference>